<dbReference type="Gene3D" id="3.90.1200.10">
    <property type="match status" value="1"/>
</dbReference>
<dbReference type="InterPro" id="IPR002575">
    <property type="entry name" value="Aminoglycoside_PTrfase"/>
</dbReference>
<feature type="domain" description="Aminoglycoside phosphotransferase" evidence="10">
    <location>
        <begin position="15"/>
        <end position="218"/>
    </location>
</feature>
<evidence type="ECO:0000256" key="6">
    <source>
        <dbReference type="ARBA" id="ARBA00023251"/>
    </source>
</evidence>
<evidence type="ECO:0000259" key="10">
    <source>
        <dbReference type="Pfam" id="PF01636"/>
    </source>
</evidence>
<evidence type="ECO:0000256" key="3">
    <source>
        <dbReference type="ARBA" id="ARBA00022741"/>
    </source>
</evidence>
<evidence type="ECO:0000256" key="4">
    <source>
        <dbReference type="ARBA" id="ARBA00022777"/>
    </source>
</evidence>
<organism evidence="11 12">
    <name type="scientific">Actinosynnema pretiosum</name>
    <dbReference type="NCBI Taxonomy" id="42197"/>
    <lineage>
        <taxon>Bacteria</taxon>
        <taxon>Bacillati</taxon>
        <taxon>Actinomycetota</taxon>
        <taxon>Actinomycetes</taxon>
        <taxon>Pseudonocardiales</taxon>
        <taxon>Pseudonocardiaceae</taxon>
        <taxon>Actinosynnema</taxon>
    </lineage>
</organism>
<protein>
    <submittedName>
        <fullName evidence="11">Aminoglycoside phosphotransferase APH(3')</fullName>
    </submittedName>
</protein>
<dbReference type="CDD" id="cd05150">
    <property type="entry name" value="APH"/>
    <property type="match status" value="1"/>
</dbReference>
<dbReference type="AlphaFoldDB" id="A0A290Z3J9"/>
<name>A0A290Z3J9_9PSEU</name>
<dbReference type="GO" id="GO:0016301">
    <property type="term" value="F:kinase activity"/>
    <property type="evidence" value="ECO:0007669"/>
    <property type="project" value="UniProtKB-KW"/>
</dbReference>
<feature type="region of interest" description="Disordered" evidence="9">
    <location>
        <begin position="1"/>
        <end position="29"/>
    </location>
</feature>
<dbReference type="Proteomes" id="UP000218505">
    <property type="component" value="Chromosome"/>
</dbReference>
<keyword evidence="6" id="KW-0046">Antibiotic resistance</keyword>
<evidence type="ECO:0000256" key="2">
    <source>
        <dbReference type="ARBA" id="ARBA00022679"/>
    </source>
</evidence>
<dbReference type="EMBL" id="CP023445">
    <property type="protein sequence ID" value="ATE53572.1"/>
    <property type="molecule type" value="Genomic_DNA"/>
</dbReference>
<dbReference type="InterPro" id="IPR011009">
    <property type="entry name" value="Kinase-like_dom_sf"/>
</dbReference>
<evidence type="ECO:0000256" key="8">
    <source>
        <dbReference type="PIRSR" id="PIRSR000706-2"/>
    </source>
</evidence>
<dbReference type="GO" id="GO:0046872">
    <property type="term" value="F:metal ion binding"/>
    <property type="evidence" value="ECO:0007669"/>
    <property type="project" value="UniProtKB-KW"/>
</dbReference>
<evidence type="ECO:0000256" key="7">
    <source>
        <dbReference type="PIRSR" id="PIRSR000706-1"/>
    </source>
</evidence>
<keyword evidence="8" id="KW-0460">Magnesium</keyword>
<dbReference type="PIRSF" id="PIRSF000706">
    <property type="entry name" value="Kanamycin_kin"/>
    <property type="match status" value="1"/>
</dbReference>
<gene>
    <name evidence="11" type="ORF">CNX65_09940</name>
</gene>
<feature type="binding site" evidence="8">
    <location>
        <position position="186"/>
    </location>
    <ligand>
        <name>Mg(2+)</name>
        <dbReference type="ChEBI" id="CHEBI:18420"/>
    </ligand>
</feature>
<evidence type="ECO:0000313" key="12">
    <source>
        <dbReference type="Proteomes" id="UP000218505"/>
    </source>
</evidence>
<evidence type="ECO:0000256" key="5">
    <source>
        <dbReference type="ARBA" id="ARBA00022840"/>
    </source>
</evidence>
<dbReference type="KEGG" id="apre:CNX65_09940"/>
<evidence type="ECO:0000256" key="1">
    <source>
        <dbReference type="ARBA" id="ARBA00006219"/>
    </source>
</evidence>
<dbReference type="PANTHER" id="PTHR21310:SF41">
    <property type="entry name" value="3'-PHOSPHOTRANSFERASE, PUTATIVE-RELATED"/>
    <property type="match status" value="1"/>
</dbReference>
<dbReference type="InterPro" id="IPR024165">
    <property type="entry name" value="Kan/Strep_kinase"/>
</dbReference>
<dbReference type="GO" id="GO:0016773">
    <property type="term" value="F:phosphotransferase activity, alcohol group as acceptor"/>
    <property type="evidence" value="ECO:0007669"/>
    <property type="project" value="InterPro"/>
</dbReference>
<keyword evidence="5" id="KW-0067">ATP-binding</keyword>
<feature type="active site" description="Proton acceptor" evidence="7">
    <location>
        <position position="166"/>
    </location>
</feature>
<keyword evidence="8" id="KW-0479">Metal-binding</keyword>
<dbReference type="SUPFAM" id="SSF56112">
    <property type="entry name" value="Protein kinase-like (PK-like)"/>
    <property type="match status" value="1"/>
</dbReference>
<dbReference type="PANTHER" id="PTHR21310">
    <property type="entry name" value="AMINOGLYCOSIDE PHOSPHOTRANSFERASE-RELATED-RELATED"/>
    <property type="match status" value="1"/>
</dbReference>
<comment type="similarity">
    <text evidence="1">Belongs to the aminoglycoside phosphotransferase family.</text>
</comment>
<evidence type="ECO:0000256" key="9">
    <source>
        <dbReference type="SAM" id="MobiDB-lite"/>
    </source>
</evidence>
<keyword evidence="12" id="KW-1185">Reference proteome</keyword>
<dbReference type="Gene3D" id="3.30.200.20">
    <property type="entry name" value="Phosphorylase Kinase, domain 1"/>
    <property type="match status" value="1"/>
</dbReference>
<evidence type="ECO:0000313" key="11">
    <source>
        <dbReference type="EMBL" id="ATE53572.1"/>
    </source>
</evidence>
<feature type="compositionally biased region" description="Polar residues" evidence="9">
    <location>
        <begin position="1"/>
        <end position="11"/>
    </location>
</feature>
<accession>A0A290Z3J9</accession>
<proteinExistence type="inferred from homology"/>
<dbReference type="GO" id="GO:0046677">
    <property type="term" value="P:response to antibiotic"/>
    <property type="evidence" value="ECO:0007669"/>
    <property type="project" value="UniProtKB-KW"/>
</dbReference>
<keyword evidence="4" id="KW-0418">Kinase</keyword>
<keyword evidence="2" id="KW-0808">Transferase</keyword>
<dbReference type="GO" id="GO:0005524">
    <property type="term" value="F:ATP binding"/>
    <property type="evidence" value="ECO:0007669"/>
    <property type="project" value="UniProtKB-KW"/>
</dbReference>
<keyword evidence="3" id="KW-0547">Nucleotide-binding</keyword>
<feature type="binding site" evidence="8">
    <location>
        <position position="171"/>
    </location>
    <ligand>
        <name>Mg(2+)</name>
        <dbReference type="ChEBI" id="CHEBI:18420"/>
    </ligand>
</feature>
<dbReference type="Pfam" id="PF01636">
    <property type="entry name" value="APH"/>
    <property type="match status" value="1"/>
</dbReference>
<reference evidence="11" key="1">
    <citation type="submission" date="2017-09" db="EMBL/GenBank/DDBJ databases">
        <title>Complete Genome Sequence of ansamitocin-producing Bacterium Actinosynnema pretiosum X47.</title>
        <authorList>
            <person name="Cao G."/>
            <person name="Zong G."/>
            <person name="Zhong C."/>
            <person name="Fu J."/>
        </authorList>
    </citation>
    <scope>NUCLEOTIDE SEQUENCE [LARGE SCALE GENOMIC DNA]</scope>
    <source>
        <strain evidence="11">X47</strain>
    </source>
</reference>
<sequence>MDDWTPVTTGLSGARVRRSPDGRHHRKTSADVAALAAERDRLLWLAGTPVGAPEVVDWSDTGVLVTTTLPGVPASDLPPSAVPAAMTALLAFLDVLHALPDCPFDRRLAVTVPEAEGNVACGRVDESDFDDARLGRSAGELLDLLRAGRDRAAAHEERDLAVCHGDFSLPNVLLDPDTARVTGVLDVGRLGLADRHQDLALLARSAGAPDLNPAYGASPAAHQVLARTDPWRVDYYQLLDEFF</sequence>
<dbReference type="RefSeq" id="WP_096492511.1">
    <property type="nucleotide sequence ID" value="NZ_CP023445.1"/>
</dbReference>
<dbReference type="InterPro" id="IPR051678">
    <property type="entry name" value="AGP_Transferase"/>
</dbReference>